<comment type="similarity">
    <text evidence="1">Belongs to the SNF7 family.</text>
</comment>
<dbReference type="GO" id="GO:0032511">
    <property type="term" value="P:late endosome to vacuole transport via multivesicular body sorting pathway"/>
    <property type="evidence" value="ECO:0007669"/>
    <property type="project" value="TreeGrafter"/>
</dbReference>
<feature type="region of interest" description="Disordered" evidence="3">
    <location>
        <begin position="1"/>
        <end position="22"/>
    </location>
</feature>
<proteinExistence type="inferred from homology"/>
<dbReference type="FunCoup" id="A0A1Y1UNL9">
    <property type="interactions" value="276"/>
</dbReference>
<comment type="caution">
    <text evidence="4">The sequence shown here is derived from an EMBL/GenBank/DDBJ whole genome shotgun (WGS) entry which is preliminary data.</text>
</comment>
<dbReference type="Pfam" id="PF03357">
    <property type="entry name" value="Snf7"/>
    <property type="match status" value="1"/>
</dbReference>
<dbReference type="Proteomes" id="UP000193218">
    <property type="component" value="Unassembled WGS sequence"/>
</dbReference>
<reference evidence="4 5" key="1">
    <citation type="submission" date="2017-03" db="EMBL/GenBank/DDBJ databases">
        <title>Widespread Adenine N6-methylation of Active Genes in Fungi.</title>
        <authorList>
            <consortium name="DOE Joint Genome Institute"/>
            <person name="Mondo S.J."/>
            <person name="Dannebaum R.O."/>
            <person name="Kuo R.C."/>
            <person name="Louie K.B."/>
            <person name="Bewick A.J."/>
            <person name="Labutti K."/>
            <person name="Haridas S."/>
            <person name="Kuo A."/>
            <person name="Salamov A."/>
            <person name="Ahrendt S.R."/>
            <person name="Lau R."/>
            <person name="Bowen B.P."/>
            <person name="Lipzen A."/>
            <person name="Sullivan W."/>
            <person name="Andreopoulos W.B."/>
            <person name="Clum A."/>
            <person name="Lindquist E."/>
            <person name="Daum C."/>
            <person name="Northen T.R."/>
            <person name="Ramamoorthy G."/>
            <person name="Schmitz R.J."/>
            <person name="Gryganskyi A."/>
            <person name="Culley D."/>
            <person name="Magnuson J."/>
            <person name="James T.Y."/>
            <person name="O'Malley M.A."/>
            <person name="Stajich J.E."/>
            <person name="Spatafora J.W."/>
            <person name="Visel A."/>
            <person name="Grigoriev I.V."/>
        </authorList>
    </citation>
    <scope>NUCLEOTIDE SEQUENCE [LARGE SCALE GENOMIC DNA]</scope>
    <source>
        <strain evidence="4 5">NRRL Y-17943</strain>
    </source>
</reference>
<evidence type="ECO:0000313" key="5">
    <source>
        <dbReference type="Proteomes" id="UP000193218"/>
    </source>
</evidence>
<dbReference type="STRING" id="4999.A0A1Y1UNL9"/>
<feature type="compositionally biased region" description="Basic and acidic residues" evidence="3">
    <location>
        <begin position="202"/>
        <end position="216"/>
    </location>
</feature>
<sequence>MNRIFGSNKGKPKPNLNDAISSTDARVGNMEVKIKKLDAELGAFKAQMSKLREGPGKAAIQQRALRTLKQKRMYEAQLMQLQQQTWNMEQAQMTTENLKNTMATVDAMRIANKEMKKQYKGINIDKIESIHFDMEDLIEQANEVQESLGRSYGVPDEVDEADLQAELDALGLDDELIGEGETPSYLQDSQALPDFVDAAPIEESHETDKPTAEVAR</sequence>
<dbReference type="InterPro" id="IPR005024">
    <property type="entry name" value="Snf7_fam"/>
</dbReference>
<dbReference type="PANTHER" id="PTHR22761:SF12">
    <property type="entry name" value="CHARGED MULTIVESICULAR BODY PROTEIN 5"/>
    <property type="match status" value="1"/>
</dbReference>
<dbReference type="PANTHER" id="PTHR22761">
    <property type="entry name" value="CHARGED MULTIVESICULAR BODY PROTEIN"/>
    <property type="match status" value="1"/>
</dbReference>
<dbReference type="RefSeq" id="XP_021872980.1">
    <property type="nucleotide sequence ID" value="XM_022015049.1"/>
</dbReference>
<protein>
    <submittedName>
        <fullName evidence="4">Snf7 family</fullName>
    </submittedName>
</protein>
<dbReference type="InParanoid" id="A0A1Y1UNL9"/>
<dbReference type="GO" id="GO:0006900">
    <property type="term" value="P:vesicle budding from membrane"/>
    <property type="evidence" value="ECO:0007669"/>
    <property type="project" value="TreeGrafter"/>
</dbReference>
<gene>
    <name evidence="4" type="ORF">BD324DRAFT_618568</name>
</gene>
<keyword evidence="5" id="KW-1185">Reference proteome</keyword>
<dbReference type="OrthoDB" id="3973241at2759"/>
<evidence type="ECO:0000256" key="3">
    <source>
        <dbReference type="SAM" id="MobiDB-lite"/>
    </source>
</evidence>
<dbReference type="AlphaFoldDB" id="A0A1Y1UNL9"/>
<evidence type="ECO:0000256" key="1">
    <source>
        <dbReference type="ARBA" id="ARBA00006190"/>
    </source>
</evidence>
<evidence type="ECO:0000313" key="4">
    <source>
        <dbReference type="EMBL" id="ORX39117.1"/>
    </source>
</evidence>
<dbReference type="Gene3D" id="6.10.250.1710">
    <property type="match status" value="1"/>
</dbReference>
<organism evidence="4 5">
    <name type="scientific">Kockovaella imperatae</name>
    <dbReference type="NCBI Taxonomy" id="4999"/>
    <lineage>
        <taxon>Eukaryota</taxon>
        <taxon>Fungi</taxon>
        <taxon>Dikarya</taxon>
        <taxon>Basidiomycota</taxon>
        <taxon>Agaricomycotina</taxon>
        <taxon>Tremellomycetes</taxon>
        <taxon>Tremellales</taxon>
        <taxon>Cuniculitremaceae</taxon>
        <taxon>Kockovaella</taxon>
    </lineage>
</organism>
<evidence type="ECO:0000256" key="2">
    <source>
        <dbReference type="ARBA" id="ARBA00023054"/>
    </source>
</evidence>
<name>A0A1Y1UNL9_9TREE</name>
<keyword evidence="2" id="KW-0175">Coiled coil</keyword>
<dbReference type="EMBL" id="NBSH01000003">
    <property type="protein sequence ID" value="ORX39117.1"/>
    <property type="molecule type" value="Genomic_DNA"/>
</dbReference>
<feature type="region of interest" description="Disordered" evidence="3">
    <location>
        <begin position="178"/>
        <end position="216"/>
    </location>
</feature>
<dbReference type="GO" id="GO:0005771">
    <property type="term" value="C:multivesicular body"/>
    <property type="evidence" value="ECO:0007669"/>
    <property type="project" value="TreeGrafter"/>
</dbReference>
<dbReference type="GeneID" id="33556857"/>
<accession>A0A1Y1UNL9</accession>